<dbReference type="GO" id="GO:0005737">
    <property type="term" value="C:cytoplasm"/>
    <property type="evidence" value="ECO:0007669"/>
    <property type="project" value="TreeGrafter"/>
</dbReference>
<evidence type="ECO:0000313" key="7">
    <source>
        <dbReference type="EMBL" id="PKU77103.1"/>
    </source>
</evidence>
<feature type="domain" description="Protein kinase" evidence="6">
    <location>
        <begin position="18"/>
        <end position="334"/>
    </location>
</feature>
<dbReference type="GO" id="GO:0004674">
    <property type="term" value="F:protein serine/threonine kinase activity"/>
    <property type="evidence" value="ECO:0007669"/>
    <property type="project" value="InterPro"/>
</dbReference>
<feature type="binding site" evidence="5">
    <location>
        <position position="47"/>
    </location>
    <ligand>
        <name>ATP</name>
        <dbReference type="ChEBI" id="CHEBI:30616"/>
    </ligand>
</feature>
<dbReference type="Proteomes" id="UP000233837">
    <property type="component" value="Unassembled WGS sequence"/>
</dbReference>
<sequence length="771" mass="86428">MASCGGSGYRGGKVVGDYMFGRQIGSGSFSVVWLARHRVHGVEVAVKEIVMEKLTKKLQESLLSEIAILKRIKHPNIIAMHDIIEPFILRPGSLVAPLFLELARGKAEILRKVREVQHYLMWTISSAMNFSKIFLEEASGRIYLILEYCRGGDLSLYIRRHGRVSEATAKHFMQQLDIYIFTCTANGLQVLRDNNLIHRDLKPQNLLLSAMDDNSVLKIADFGFARSLQPLGLAETLCGSPLYMAPEIMQLQKYDAKADLWSVGAILFQLVTGKTPFTGNNQIQLLQNIVKSNDLRFPSESNLSHHCIDLCKKLLRRNPVERLTFEEFFNHQFLSQSKADEPLSGTSCVRTVERTSRQTLGYQEDCMPFPLEDKDGGPDQSLTARMNSSVRSTYGFHVGADKDSFNKPSMNLGVLSKHSFPNKMETSGYYEHDSYRHLSGNMKQINASSKGTKHDHRFMDSLDLVDQEYVMVPEPSLEMPSYSLSFPESQNSPYKLDSSLMETKKNSGLSVPVPIVSAAITKINTIGSLESHSSPISGTSQGSLDVGDTFEQPSVHYVTRIRSLQQCGSVISELVKGESENGRQLEAFSVQLVLLAIWKQALNICHRQATFSIEGCPSHEFKYQENINASPSARHCFRSSESEVTDLVSSEIEKEFLLSVEHAEELEKAMGQVDEATEMPDAIEIIYQNALALGRLGAVDEMMKNIERAEDRYSKAVCLLHFLLVEAPSLALNPPLSLTSSDQLRLRTYIDIISNRHCQSRSQRIALLNER</sequence>
<keyword evidence="3 7" id="KW-0418">Kinase</keyword>
<keyword evidence="2 5" id="KW-0547">Nucleotide-binding</keyword>
<keyword evidence="1" id="KW-0808">Transferase</keyword>
<evidence type="ECO:0000313" key="8">
    <source>
        <dbReference type="Proteomes" id="UP000233837"/>
    </source>
</evidence>
<evidence type="ECO:0000256" key="3">
    <source>
        <dbReference type="ARBA" id="ARBA00022777"/>
    </source>
</evidence>
<evidence type="ECO:0000256" key="4">
    <source>
        <dbReference type="ARBA" id="ARBA00022840"/>
    </source>
</evidence>
<evidence type="ECO:0000259" key="6">
    <source>
        <dbReference type="PROSITE" id="PS50011"/>
    </source>
</evidence>
<dbReference type="SUPFAM" id="SSF56112">
    <property type="entry name" value="Protein kinase-like (PK-like)"/>
    <property type="match status" value="1"/>
</dbReference>
<name>A0A2I0WN69_9ASPA</name>
<dbReference type="GO" id="GO:0010506">
    <property type="term" value="P:regulation of autophagy"/>
    <property type="evidence" value="ECO:0007669"/>
    <property type="project" value="InterPro"/>
</dbReference>
<dbReference type="InterPro" id="IPR008271">
    <property type="entry name" value="Ser/Thr_kinase_AS"/>
</dbReference>
<dbReference type="GO" id="GO:0005524">
    <property type="term" value="F:ATP binding"/>
    <property type="evidence" value="ECO:0007669"/>
    <property type="project" value="UniProtKB-UniRule"/>
</dbReference>
<dbReference type="Gene3D" id="3.30.200.20">
    <property type="entry name" value="Phosphorylase Kinase, domain 1"/>
    <property type="match status" value="1"/>
</dbReference>
<evidence type="ECO:0000256" key="1">
    <source>
        <dbReference type="ARBA" id="ARBA00022679"/>
    </source>
</evidence>
<evidence type="ECO:0000256" key="2">
    <source>
        <dbReference type="ARBA" id="ARBA00022741"/>
    </source>
</evidence>
<dbReference type="AlphaFoldDB" id="A0A2I0WN69"/>
<reference evidence="7 8" key="2">
    <citation type="journal article" date="2017" name="Nature">
        <title>The Apostasia genome and the evolution of orchids.</title>
        <authorList>
            <person name="Zhang G.Q."/>
            <person name="Liu K.W."/>
            <person name="Li Z."/>
            <person name="Lohaus R."/>
            <person name="Hsiao Y.Y."/>
            <person name="Niu S.C."/>
            <person name="Wang J.Y."/>
            <person name="Lin Y.C."/>
            <person name="Xu Q."/>
            <person name="Chen L.J."/>
            <person name="Yoshida K."/>
            <person name="Fujiwara S."/>
            <person name="Wang Z.W."/>
            <person name="Zhang Y.Q."/>
            <person name="Mitsuda N."/>
            <person name="Wang M."/>
            <person name="Liu G.H."/>
            <person name="Pecoraro L."/>
            <person name="Huang H.X."/>
            <person name="Xiao X.J."/>
            <person name="Lin M."/>
            <person name="Wu X.Y."/>
            <person name="Wu W.L."/>
            <person name="Chen Y.Y."/>
            <person name="Chang S.B."/>
            <person name="Sakamoto S."/>
            <person name="Ohme-Takagi M."/>
            <person name="Yagi M."/>
            <person name="Zeng S.J."/>
            <person name="Shen C.Y."/>
            <person name="Yeh C.M."/>
            <person name="Luo Y.B."/>
            <person name="Tsai W.C."/>
            <person name="Van de Peer Y."/>
            <person name="Liu Z.J."/>
        </authorList>
    </citation>
    <scope>NUCLEOTIDE SEQUENCE [LARGE SCALE GENOMIC DNA]</scope>
    <source>
        <tissue evidence="7">The whole plant</tissue>
    </source>
</reference>
<reference evidence="7 8" key="1">
    <citation type="journal article" date="2016" name="Sci. Rep.">
        <title>The Dendrobium catenatum Lindl. genome sequence provides insights into polysaccharide synthase, floral development and adaptive evolution.</title>
        <authorList>
            <person name="Zhang G.Q."/>
            <person name="Xu Q."/>
            <person name="Bian C."/>
            <person name="Tsai W.C."/>
            <person name="Yeh C.M."/>
            <person name="Liu K.W."/>
            <person name="Yoshida K."/>
            <person name="Zhang L.S."/>
            <person name="Chang S.B."/>
            <person name="Chen F."/>
            <person name="Shi Y."/>
            <person name="Su Y.Y."/>
            <person name="Zhang Y.Q."/>
            <person name="Chen L.J."/>
            <person name="Yin Y."/>
            <person name="Lin M."/>
            <person name="Huang H."/>
            <person name="Deng H."/>
            <person name="Wang Z.W."/>
            <person name="Zhu S.L."/>
            <person name="Zhao X."/>
            <person name="Deng C."/>
            <person name="Niu S.C."/>
            <person name="Huang J."/>
            <person name="Wang M."/>
            <person name="Liu G.H."/>
            <person name="Yang H.J."/>
            <person name="Xiao X.J."/>
            <person name="Hsiao Y.Y."/>
            <person name="Wu W.L."/>
            <person name="Chen Y.Y."/>
            <person name="Mitsuda N."/>
            <person name="Ohme-Takagi M."/>
            <person name="Luo Y.B."/>
            <person name="Van de Peer Y."/>
            <person name="Liu Z.J."/>
        </authorList>
    </citation>
    <scope>NUCLEOTIDE SEQUENCE [LARGE SCALE GENOMIC DNA]</scope>
    <source>
        <tissue evidence="7">The whole plant</tissue>
    </source>
</reference>
<evidence type="ECO:0000256" key="5">
    <source>
        <dbReference type="PROSITE-ProRule" id="PRU10141"/>
    </source>
</evidence>
<protein>
    <submittedName>
        <fullName evidence="7">CBL-interacting serine/threonine-protein kinase 11</fullName>
    </submittedName>
</protein>
<dbReference type="PANTHER" id="PTHR24348">
    <property type="entry name" value="SERINE/THREONINE-PROTEIN KINASE UNC-51-RELATED"/>
    <property type="match status" value="1"/>
</dbReference>
<dbReference type="PROSITE" id="PS50011">
    <property type="entry name" value="PROTEIN_KINASE_DOM"/>
    <property type="match status" value="1"/>
</dbReference>
<dbReference type="PANTHER" id="PTHR24348:SF68">
    <property type="entry name" value="SERINE_THREONINE-PROTEIN KINASE ATG1C"/>
    <property type="match status" value="1"/>
</dbReference>
<keyword evidence="4 5" id="KW-0067">ATP-binding</keyword>
<proteinExistence type="predicted"/>
<accession>A0A2I0WN69</accession>
<dbReference type="InterPro" id="IPR045269">
    <property type="entry name" value="Atg1-like"/>
</dbReference>
<dbReference type="PROSITE" id="PS00107">
    <property type="entry name" value="PROTEIN_KINASE_ATP"/>
    <property type="match status" value="1"/>
</dbReference>
<dbReference type="InterPro" id="IPR000719">
    <property type="entry name" value="Prot_kinase_dom"/>
</dbReference>
<dbReference type="CDD" id="cd14009">
    <property type="entry name" value="STKc_ATG1_ULK_like"/>
    <property type="match status" value="1"/>
</dbReference>
<keyword evidence="8" id="KW-1185">Reference proteome</keyword>
<dbReference type="PROSITE" id="PS00108">
    <property type="entry name" value="PROTEIN_KINASE_ST"/>
    <property type="match status" value="1"/>
</dbReference>
<dbReference type="STRING" id="906689.A0A2I0WN69"/>
<dbReference type="InterPro" id="IPR011009">
    <property type="entry name" value="Kinase-like_dom_sf"/>
</dbReference>
<dbReference type="Pfam" id="PF00069">
    <property type="entry name" value="Pkinase"/>
    <property type="match status" value="1"/>
</dbReference>
<dbReference type="EMBL" id="KZ502537">
    <property type="protein sequence ID" value="PKU77103.1"/>
    <property type="molecule type" value="Genomic_DNA"/>
</dbReference>
<dbReference type="InterPro" id="IPR056281">
    <property type="entry name" value="MIT_ATG1a/b/c"/>
</dbReference>
<gene>
    <name evidence="7" type="primary">CIPK11</name>
    <name evidence="7" type="ORF">MA16_Dca001709</name>
</gene>
<dbReference type="SMART" id="SM00220">
    <property type="entry name" value="S_TKc"/>
    <property type="match status" value="1"/>
</dbReference>
<dbReference type="Pfam" id="PF24497">
    <property type="entry name" value="MIT_ATG1"/>
    <property type="match status" value="1"/>
</dbReference>
<organism evidence="7 8">
    <name type="scientific">Dendrobium catenatum</name>
    <dbReference type="NCBI Taxonomy" id="906689"/>
    <lineage>
        <taxon>Eukaryota</taxon>
        <taxon>Viridiplantae</taxon>
        <taxon>Streptophyta</taxon>
        <taxon>Embryophyta</taxon>
        <taxon>Tracheophyta</taxon>
        <taxon>Spermatophyta</taxon>
        <taxon>Magnoliopsida</taxon>
        <taxon>Liliopsida</taxon>
        <taxon>Asparagales</taxon>
        <taxon>Orchidaceae</taxon>
        <taxon>Epidendroideae</taxon>
        <taxon>Malaxideae</taxon>
        <taxon>Dendrobiinae</taxon>
        <taxon>Dendrobium</taxon>
    </lineage>
</organism>
<dbReference type="Gene3D" id="1.10.510.10">
    <property type="entry name" value="Transferase(Phosphotransferase) domain 1"/>
    <property type="match status" value="1"/>
</dbReference>
<dbReference type="InterPro" id="IPR017441">
    <property type="entry name" value="Protein_kinase_ATP_BS"/>
</dbReference>